<evidence type="ECO:0000313" key="2">
    <source>
        <dbReference type="EMBL" id="KAJ0405973.1"/>
    </source>
</evidence>
<dbReference type="Proteomes" id="UP001209570">
    <property type="component" value="Unassembled WGS sequence"/>
</dbReference>
<gene>
    <name evidence="2" type="ORF">P43SY_005539</name>
</gene>
<dbReference type="Gene3D" id="2.60.40.760">
    <property type="entry name" value="Expansin, cellulose-binding-like domain"/>
    <property type="match status" value="1"/>
</dbReference>
<dbReference type="Gene3D" id="2.40.40.10">
    <property type="entry name" value="RlpA-like domain"/>
    <property type="match status" value="1"/>
</dbReference>
<reference evidence="2" key="1">
    <citation type="submission" date="2021-12" db="EMBL/GenBank/DDBJ databases">
        <title>Prjna785345.</title>
        <authorList>
            <person name="Rujirawat T."/>
            <person name="Krajaejun T."/>
        </authorList>
    </citation>
    <scope>NUCLEOTIDE SEQUENCE</scope>
    <source>
        <strain evidence="2">Pi057C3</strain>
    </source>
</reference>
<feature type="region of interest" description="Disordered" evidence="1">
    <location>
        <begin position="708"/>
        <end position="797"/>
    </location>
</feature>
<evidence type="ECO:0000313" key="3">
    <source>
        <dbReference type="Proteomes" id="UP001209570"/>
    </source>
</evidence>
<dbReference type="AlphaFoldDB" id="A0AAD5LQ96"/>
<proteinExistence type="predicted"/>
<feature type="region of interest" description="Disordered" evidence="1">
    <location>
        <begin position="1"/>
        <end position="35"/>
    </location>
</feature>
<keyword evidence="3" id="KW-1185">Reference proteome</keyword>
<organism evidence="2 3">
    <name type="scientific">Pythium insidiosum</name>
    <name type="common">Pythiosis disease agent</name>
    <dbReference type="NCBI Taxonomy" id="114742"/>
    <lineage>
        <taxon>Eukaryota</taxon>
        <taxon>Sar</taxon>
        <taxon>Stramenopiles</taxon>
        <taxon>Oomycota</taxon>
        <taxon>Peronosporomycetes</taxon>
        <taxon>Pythiales</taxon>
        <taxon>Pythiaceae</taxon>
        <taxon>Pythium</taxon>
    </lineage>
</organism>
<dbReference type="PANTHER" id="PTHR37067:SF3">
    <property type="entry name" value="PX DOMAIN-CONTAINING PROTEIN"/>
    <property type="match status" value="1"/>
</dbReference>
<accession>A0AAD5LQ96</accession>
<dbReference type="SUPFAM" id="SSF50685">
    <property type="entry name" value="Barwin-like endoglucanases"/>
    <property type="match status" value="1"/>
</dbReference>
<dbReference type="InterPro" id="IPR036908">
    <property type="entry name" value="RlpA-like_sf"/>
</dbReference>
<feature type="compositionally biased region" description="Acidic residues" evidence="1">
    <location>
        <begin position="710"/>
        <end position="720"/>
    </location>
</feature>
<protein>
    <recommendedName>
        <fullName evidence="4">Expansin-like EG45 domain-containing protein</fullName>
    </recommendedName>
</protein>
<sequence>MNAALVPRGGATRDASSSPSSVPQHPAEVIARPPGLQSFGVSNVTPLSASRPARKNKDRGARFIDKHALKYGLSICSRSASDNSVEMVMCKFCVAFGKESAADPTRKRRATANIKYFRQPFRADHYLSHLEINHKSKWAEYERASAHEKEQFFFSVGASGALHDALSLVQHEDVAVASADVDRLLPLQTTIGSTVSASPHGSPNVVASPAVVGSVRLPVSEIEREMVDDVIAELFYDPADEPGVTREQALDVFVAANDDTSFSIAIKNQRLYDLAVKFVASGASYRLASRLVQCTKEETKLSVYGGCSDARVAGFVRAVIASNLQRVAWMMRGSWTYSIVTETATHDGMIYLDIRQKITDLPDAAALKHSNRGFISMVMRILKCLLDRHDTIRGMATSVATPSFWICAAVTYRLFAEVEFYMRLLTVDAAPNPRRNHANELRNLAHALSDLTGARRDELGLRSDGQLQADCESDTRLERGSVSVSLRDTQRLVENDSGAVASQMLDEVAGVDRTTLLTALGHLSLDLVAAVSGLVMDAARRCGDNHVGVEMSSPPVMPFAVYEMSKEEFLQLVGQQLARLKVTYSPEELHRLTTEFHAFQTAVDTEPILNTVLKKHSRDTDLSFAWSCLHNRFPLLQEFVGGLATVVPDMVPREKTSLAHELQQLSWDKARRGALLDLALEGMLHARQKMRIEVVDINYLRAVYRVSDSSSDDDNDDDANESGGHGVGAGTERAADGAEDGNSKRRGRAGEGASPGASKRRAVAVSVDRSTPVGMASGGSVAPQSAQSSLDGGVMERAPAADDPRVALALALALATSDADAGETFKGRATTYGLENAIGGSCSVRMAPFGVAPGLFVAMNGDQYAKSSSCSRCISLTGPKGTVLTYVADVCFECGHGNLDLNTALWNTVVGGDPRIEPISWSFTPCPDEKEKFCMKEGSNPQWTALQVANSRDGIKAMRIGGVEAEVIGITSFYQVSSPQPLEMEALKVEITSTTGMKSKATLSSKHFEGCAMPSDNDNKQSNDGGGGLTRTVTVDVTGVTKDLRAWRSYRRRHSPLF</sequence>
<dbReference type="InterPro" id="IPR036749">
    <property type="entry name" value="Expansin_CBD_sf"/>
</dbReference>
<comment type="caution">
    <text evidence="2">The sequence shown here is derived from an EMBL/GenBank/DDBJ whole genome shotgun (WGS) entry which is preliminary data.</text>
</comment>
<feature type="region of interest" description="Disordered" evidence="1">
    <location>
        <begin position="1010"/>
        <end position="1032"/>
    </location>
</feature>
<dbReference type="PANTHER" id="PTHR37067">
    <property type="entry name" value="PX DOMAIN-CONTAINING PROTEIN"/>
    <property type="match status" value="1"/>
</dbReference>
<feature type="compositionally biased region" description="Polar residues" evidence="1">
    <location>
        <begin position="14"/>
        <end position="23"/>
    </location>
</feature>
<evidence type="ECO:0008006" key="4">
    <source>
        <dbReference type="Google" id="ProtNLM"/>
    </source>
</evidence>
<evidence type="ECO:0000256" key="1">
    <source>
        <dbReference type="SAM" id="MobiDB-lite"/>
    </source>
</evidence>
<name>A0AAD5LQ96_PYTIN</name>
<dbReference type="EMBL" id="JAKCXM010000038">
    <property type="protein sequence ID" value="KAJ0405973.1"/>
    <property type="molecule type" value="Genomic_DNA"/>
</dbReference>
<dbReference type="CDD" id="cd22271">
    <property type="entry name" value="DPBB_EXP_N-like"/>
    <property type="match status" value="1"/>
</dbReference>